<keyword evidence="7" id="KW-1185">Reference proteome</keyword>
<comment type="caution">
    <text evidence="6">The sequence shown here is derived from an EMBL/GenBank/DDBJ whole genome shotgun (WGS) entry which is preliminary data.</text>
</comment>
<dbReference type="Gene3D" id="3.40.50.720">
    <property type="entry name" value="NAD(P)-binding Rossmann-like Domain"/>
    <property type="match status" value="1"/>
</dbReference>
<dbReference type="InterPro" id="IPR002347">
    <property type="entry name" value="SDR_fam"/>
</dbReference>
<dbReference type="Proteomes" id="UP000738349">
    <property type="component" value="Unassembled WGS sequence"/>
</dbReference>
<dbReference type="PANTHER" id="PTHR24321:SF8">
    <property type="entry name" value="ESTRADIOL 17-BETA-DEHYDROGENASE 8-RELATED"/>
    <property type="match status" value="1"/>
</dbReference>
<dbReference type="PANTHER" id="PTHR24321">
    <property type="entry name" value="DEHYDROGENASES, SHORT CHAIN"/>
    <property type="match status" value="1"/>
</dbReference>
<dbReference type="InterPro" id="IPR020904">
    <property type="entry name" value="Sc_DH/Rdtase_CS"/>
</dbReference>
<dbReference type="AlphaFoldDB" id="A0A9P9EXV4"/>
<dbReference type="PROSITE" id="PS00061">
    <property type="entry name" value="ADH_SHORT"/>
    <property type="match status" value="1"/>
</dbReference>
<name>A0A9P9EXV4_9HYPO</name>
<dbReference type="PRINTS" id="PR00080">
    <property type="entry name" value="SDRFAMILY"/>
</dbReference>
<dbReference type="SMART" id="SM00822">
    <property type="entry name" value="PKS_KR"/>
    <property type="match status" value="1"/>
</dbReference>
<evidence type="ECO:0000256" key="3">
    <source>
        <dbReference type="ARBA" id="ARBA00023002"/>
    </source>
</evidence>
<evidence type="ECO:0000256" key="4">
    <source>
        <dbReference type="ARBA" id="ARBA00023027"/>
    </source>
</evidence>
<reference evidence="6" key="1">
    <citation type="journal article" date="2021" name="Nat. Commun.">
        <title>Genetic determinants of endophytism in the Arabidopsis root mycobiome.</title>
        <authorList>
            <person name="Mesny F."/>
            <person name="Miyauchi S."/>
            <person name="Thiergart T."/>
            <person name="Pickel B."/>
            <person name="Atanasova L."/>
            <person name="Karlsson M."/>
            <person name="Huettel B."/>
            <person name="Barry K.W."/>
            <person name="Haridas S."/>
            <person name="Chen C."/>
            <person name="Bauer D."/>
            <person name="Andreopoulos W."/>
            <person name="Pangilinan J."/>
            <person name="LaButti K."/>
            <person name="Riley R."/>
            <person name="Lipzen A."/>
            <person name="Clum A."/>
            <person name="Drula E."/>
            <person name="Henrissat B."/>
            <person name="Kohler A."/>
            <person name="Grigoriev I.V."/>
            <person name="Martin F.M."/>
            <person name="Hacquard S."/>
        </authorList>
    </citation>
    <scope>NUCLEOTIDE SEQUENCE</scope>
    <source>
        <strain evidence="6">MPI-CAGE-AT-0147</strain>
    </source>
</reference>
<dbReference type="FunFam" id="3.40.50.720:FF:000084">
    <property type="entry name" value="Short-chain dehydrogenase reductase"/>
    <property type="match status" value="1"/>
</dbReference>
<accession>A0A9P9EXV4</accession>
<dbReference type="OrthoDB" id="1669814at2759"/>
<dbReference type="GO" id="GO:0016491">
    <property type="term" value="F:oxidoreductase activity"/>
    <property type="evidence" value="ECO:0007669"/>
    <property type="project" value="UniProtKB-KW"/>
</dbReference>
<comment type="similarity">
    <text evidence="1">Belongs to the short-chain dehydrogenases/reductases (SDR) family.</text>
</comment>
<evidence type="ECO:0000256" key="2">
    <source>
        <dbReference type="ARBA" id="ARBA00022857"/>
    </source>
</evidence>
<evidence type="ECO:0000313" key="7">
    <source>
        <dbReference type="Proteomes" id="UP000738349"/>
    </source>
</evidence>
<evidence type="ECO:0000313" key="6">
    <source>
        <dbReference type="EMBL" id="KAH7148229.1"/>
    </source>
</evidence>
<keyword evidence="4" id="KW-0520">NAD</keyword>
<dbReference type="SUPFAM" id="SSF51735">
    <property type="entry name" value="NAD(P)-binding Rossmann-fold domains"/>
    <property type="match status" value="1"/>
</dbReference>
<gene>
    <name evidence="6" type="ORF">EDB81DRAFT_932574</name>
</gene>
<sequence length="252" mass="26509">MSKSFSGKVIAITGAGRGIARGAAVYLAERGATLSLSDVVEQGLNDLKNEIADKFPDVKVLIQIVDVSDAASVDNWIKKTVSEFGGLDGAANFAGVLHNTTAQFTDIKDEDWHRVININLTGTMYSMRSELSVMNDGGSIVNASSVAALRGGPGVVAYAASKAGVISLTTSAAKEVGIREIRVNALCPSGIDTPMFRQLSESGYTEEMILAPNAIKRFGKVEESAALIAFLLGDESKFITGETIRIDGGMCA</sequence>
<dbReference type="InterPro" id="IPR057326">
    <property type="entry name" value="KR_dom"/>
</dbReference>
<organism evidence="6 7">
    <name type="scientific">Dactylonectria macrodidyma</name>
    <dbReference type="NCBI Taxonomy" id="307937"/>
    <lineage>
        <taxon>Eukaryota</taxon>
        <taxon>Fungi</taxon>
        <taxon>Dikarya</taxon>
        <taxon>Ascomycota</taxon>
        <taxon>Pezizomycotina</taxon>
        <taxon>Sordariomycetes</taxon>
        <taxon>Hypocreomycetidae</taxon>
        <taxon>Hypocreales</taxon>
        <taxon>Nectriaceae</taxon>
        <taxon>Dactylonectria</taxon>
    </lineage>
</organism>
<evidence type="ECO:0000259" key="5">
    <source>
        <dbReference type="SMART" id="SM00822"/>
    </source>
</evidence>
<keyword evidence="2" id="KW-0521">NADP</keyword>
<evidence type="ECO:0000256" key="1">
    <source>
        <dbReference type="ARBA" id="ARBA00006484"/>
    </source>
</evidence>
<keyword evidence="3" id="KW-0560">Oxidoreductase</keyword>
<dbReference type="InterPro" id="IPR036291">
    <property type="entry name" value="NAD(P)-bd_dom_sf"/>
</dbReference>
<feature type="domain" description="Ketoreductase" evidence="5">
    <location>
        <begin position="8"/>
        <end position="189"/>
    </location>
</feature>
<proteinExistence type="inferred from homology"/>
<protein>
    <recommendedName>
        <fullName evidence="5">Ketoreductase domain-containing protein</fullName>
    </recommendedName>
</protein>
<dbReference type="EMBL" id="JAGMUV010000007">
    <property type="protein sequence ID" value="KAH7148229.1"/>
    <property type="molecule type" value="Genomic_DNA"/>
</dbReference>
<dbReference type="Pfam" id="PF13561">
    <property type="entry name" value="adh_short_C2"/>
    <property type="match status" value="1"/>
</dbReference>
<dbReference type="PRINTS" id="PR00081">
    <property type="entry name" value="GDHRDH"/>
</dbReference>